<gene>
    <name evidence="8" type="ORF">HNR48_002344</name>
</gene>
<protein>
    <submittedName>
        <fullName evidence="8">MFS family permease</fullName>
    </submittedName>
</protein>
<dbReference type="SUPFAM" id="SSF103473">
    <property type="entry name" value="MFS general substrate transporter"/>
    <property type="match status" value="1"/>
</dbReference>
<evidence type="ECO:0000256" key="2">
    <source>
        <dbReference type="ARBA" id="ARBA00022475"/>
    </source>
</evidence>
<proteinExistence type="predicted"/>
<dbReference type="Pfam" id="PF07690">
    <property type="entry name" value="MFS_1"/>
    <property type="match status" value="1"/>
</dbReference>
<keyword evidence="2" id="KW-1003">Cell membrane</keyword>
<feature type="transmembrane region" description="Helical" evidence="6">
    <location>
        <begin position="133"/>
        <end position="151"/>
    </location>
</feature>
<dbReference type="AlphaFoldDB" id="A0A7X0JUG7"/>
<dbReference type="PANTHER" id="PTHR23513">
    <property type="entry name" value="INTEGRAL MEMBRANE EFFLUX PROTEIN-RELATED"/>
    <property type="match status" value="1"/>
</dbReference>
<dbReference type="RefSeq" id="WP_166846898.1">
    <property type="nucleotide sequence ID" value="NZ_JAAONY010000002.1"/>
</dbReference>
<dbReference type="EMBL" id="JACHHT010000002">
    <property type="protein sequence ID" value="MBB6522059.1"/>
    <property type="molecule type" value="Genomic_DNA"/>
</dbReference>
<feature type="transmembrane region" description="Helical" evidence="6">
    <location>
        <begin position="358"/>
        <end position="380"/>
    </location>
</feature>
<feature type="transmembrane region" description="Helical" evidence="6">
    <location>
        <begin position="331"/>
        <end position="352"/>
    </location>
</feature>
<dbReference type="InterPro" id="IPR036259">
    <property type="entry name" value="MFS_trans_sf"/>
</dbReference>
<dbReference type="GO" id="GO:0005886">
    <property type="term" value="C:plasma membrane"/>
    <property type="evidence" value="ECO:0007669"/>
    <property type="project" value="UniProtKB-SubCell"/>
</dbReference>
<feature type="transmembrane region" description="Helical" evidence="6">
    <location>
        <begin position="41"/>
        <end position="61"/>
    </location>
</feature>
<comment type="caution">
    <text evidence="8">The sequence shown here is derived from an EMBL/GenBank/DDBJ whole genome shotgun (WGS) entry which is preliminary data.</text>
</comment>
<dbReference type="Gene3D" id="1.20.1250.20">
    <property type="entry name" value="MFS general substrate transporter like domains"/>
    <property type="match status" value="2"/>
</dbReference>
<evidence type="ECO:0000256" key="1">
    <source>
        <dbReference type="ARBA" id="ARBA00004651"/>
    </source>
</evidence>
<dbReference type="InParanoid" id="A0A7X0JUG7"/>
<keyword evidence="3 6" id="KW-0812">Transmembrane</keyword>
<name>A0A7X0JUG7_9GAMM</name>
<keyword evidence="5 6" id="KW-0472">Membrane</keyword>
<dbReference type="GO" id="GO:0022857">
    <property type="term" value="F:transmembrane transporter activity"/>
    <property type="evidence" value="ECO:0007669"/>
    <property type="project" value="InterPro"/>
</dbReference>
<organism evidence="8 9">
    <name type="scientific">Pseudoteredinibacter isoporae</name>
    <dbReference type="NCBI Taxonomy" id="570281"/>
    <lineage>
        <taxon>Bacteria</taxon>
        <taxon>Pseudomonadati</taxon>
        <taxon>Pseudomonadota</taxon>
        <taxon>Gammaproteobacteria</taxon>
        <taxon>Cellvibrionales</taxon>
        <taxon>Cellvibrionaceae</taxon>
        <taxon>Pseudoteredinibacter</taxon>
    </lineage>
</organism>
<feature type="transmembrane region" description="Helical" evidence="6">
    <location>
        <begin position="7"/>
        <end position="29"/>
    </location>
</feature>
<feature type="transmembrane region" description="Helical" evidence="6">
    <location>
        <begin position="68"/>
        <end position="88"/>
    </location>
</feature>
<dbReference type="InterPro" id="IPR011701">
    <property type="entry name" value="MFS"/>
</dbReference>
<evidence type="ECO:0000256" key="6">
    <source>
        <dbReference type="SAM" id="Phobius"/>
    </source>
</evidence>
<dbReference type="PROSITE" id="PS50850">
    <property type="entry name" value="MFS"/>
    <property type="match status" value="1"/>
</dbReference>
<evidence type="ECO:0000256" key="4">
    <source>
        <dbReference type="ARBA" id="ARBA00022989"/>
    </source>
</evidence>
<feature type="transmembrane region" description="Helical" evidence="6">
    <location>
        <begin position="297"/>
        <end position="319"/>
    </location>
</feature>
<sequence>MNTMQRYLGVVGSASFANGVQVVLLPWLALLSLNSSAQELGWVQASVLLPSLLLMLVGGVLADRYPSVKYLAGLYAALALAHFSLLGLLHAKNLQLPALIIYGMVIGAINAFIQPLRERLLANVSNTSVQRSVSWASFFQYSLQASGVLLAGQLDQIGIGPVLALQVLALLVAAALCLSLGEVKAKRFELAAWSYGLAYCWRNKITRNLTVLVAFNGFLHIGAFVVVLPLLVRDVYQRSADFYAWLQLSFVLGTIIATMGLIRRAEVQRPGRALYLCVFYAALIMLAISAGPLLRGLFILVFLWGLLTGVSASLGRSLMQSQAPQSLRGRLLSIYQLALFGSAPLGAIAAGYGAEHFGLQIVLQVSAGASILLFVSAYFLKSLWAVEQSTNKNPDPENSAP</sequence>
<feature type="transmembrane region" description="Helical" evidence="6">
    <location>
        <begin position="242"/>
        <end position="261"/>
    </location>
</feature>
<dbReference type="Proteomes" id="UP000528457">
    <property type="component" value="Unassembled WGS sequence"/>
</dbReference>
<comment type="subcellular location">
    <subcellularLocation>
        <location evidence="1">Cell membrane</location>
        <topology evidence="1">Multi-pass membrane protein</topology>
    </subcellularLocation>
</comment>
<dbReference type="PANTHER" id="PTHR23513:SF11">
    <property type="entry name" value="STAPHYLOFERRIN A TRANSPORTER"/>
    <property type="match status" value="1"/>
</dbReference>
<evidence type="ECO:0000256" key="3">
    <source>
        <dbReference type="ARBA" id="ARBA00022692"/>
    </source>
</evidence>
<reference evidence="8 9" key="1">
    <citation type="submission" date="2020-08" db="EMBL/GenBank/DDBJ databases">
        <title>Genomic Encyclopedia of Type Strains, Phase IV (KMG-IV): sequencing the most valuable type-strain genomes for metagenomic binning, comparative biology and taxonomic classification.</title>
        <authorList>
            <person name="Goeker M."/>
        </authorList>
    </citation>
    <scope>NUCLEOTIDE SEQUENCE [LARGE SCALE GENOMIC DNA]</scope>
    <source>
        <strain evidence="8 9">DSM 22368</strain>
    </source>
</reference>
<evidence type="ECO:0000313" key="8">
    <source>
        <dbReference type="EMBL" id="MBB6522059.1"/>
    </source>
</evidence>
<evidence type="ECO:0000256" key="5">
    <source>
        <dbReference type="ARBA" id="ARBA00023136"/>
    </source>
</evidence>
<feature type="transmembrane region" description="Helical" evidence="6">
    <location>
        <begin position="94"/>
        <end position="113"/>
    </location>
</feature>
<feature type="transmembrane region" description="Helical" evidence="6">
    <location>
        <begin position="209"/>
        <end position="230"/>
    </location>
</feature>
<dbReference type="FunCoup" id="A0A7X0JUG7">
    <property type="interactions" value="110"/>
</dbReference>
<keyword evidence="4 6" id="KW-1133">Transmembrane helix</keyword>
<feature type="transmembrane region" description="Helical" evidence="6">
    <location>
        <begin position="157"/>
        <end position="178"/>
    </location>
</feature>
<evidence type="ECO:0000259" key="7">
    <source>
        <dbReference type="PROSITE" id="PS50850"/>
    </source>
</evidence>
<dbReference type="InterPro" id="IPR020846">
    <property type="entry name" value="MFS_dom"/>
</dbReference>
<feature type="transmembrane region" description="Helical" evidence="6">
    <location>
        <begin position="273"/>
        <end position="291"/>
    </location>
</feature>
<keyword evidence="9" id="KW-1185">Reference proteome</keyword>
<feature type="domain" description="Major facilitator superfamily (MFS) profile" evidence="7">
    <location>
        <begin position="206"/>
        <end position="401"/>
    </location>
</feature>
<accession>A0A7X0JUG7</accession>
<evidence type="ECO:0000313" key="9">
    <source>
        <dbReference type="Proteomes" id="UP000528457"/>
    </source>
</evidence>